<evidence type="ECO:0000256" key="1">
    <source>
        <dbReference type="PROSITE-ProRule" id="PRU00047"/>
    </source>
</evidence>
<dbReference type="GO" id="GO:0008270">
    <property type="term" value="F:zinc ion binding"/>
    <property type="evidence" value="ECO:0007669"/>
    <property type="project" value="UniProtKB-KW"/>
</dbReference>
<dbReference type="SMART" id="SM00343">
    <property type="entry name" value="ZnF_C2HC"/>
    <property type="match status" value="1"/>
</dbReference>
<accession>A0A5B7BZ55</accession>
<dbReference type="InterPro" id="IPR036875">
    <property type="entry name" value="Znf_CCHC_sf"/>
</dbReference>
<organism evidence="5">
    <name type="scientific">Davidia involucrata</name>
    <name type="common">Dove tree</name>
    <dbReference type="NCBI Taxonomy" id="16924"/>
    <lineage>
        <taxon>Eukaryota</taxon>
        <taxon>Viridiplantae</taxon>
        <taxon>Streptophyta</taxon>
        <taxon>Embryophyta</taxon>
        <taxon>Tracheophyta</taxon>
        <taxon>Spermatophyta</taxon>
        <taxon>Magnoliopsida</taxon>
        <taxon>eudicotyledons</taxon>
        <taxon>Gunneridae</taxon>
        <taxon>Pentapetalae</taxon>
        <taxon>asterids</taxon>
        <taxon>Cornales</taxon>
        <taxon>Nyssaceae</taxon>
        <taxon>Davidia</taxon>
    </lineage>
</organism>
<dbReference type="PANTHER" id="PTHR33325">
    <property type="entry name" value="ZINC FINGER, CCHC-TYPE-RELATED"/>
    <property type="match status" value="1"/>
</dbReference>
<gene>
    <name evidence="4" type="ORF">Din_004593</name>
    <name evidence="5" type="ORF">Din_043348</name>
</gene>
<dbReference type="SUPFAM" id="SSF57756">
    <property type="entry name" value="Retrovirus zinc finger-like domains"/>
    <property type="match status" value="1"/>
</dbReference>
<dbReference type="EMBL" id="GHES01043348">
    <property type="protein sequence ID" value="MPA73907.1"/>
    <property type="molecule type" value="Transcribed_RNA"/>
</dbReference>
<evidence type="ECO:0000313" key="4">
    <source>
        <dbReference type="EMBL" id="MPA35152.1"/>
    </source>
</evidence>
<dbReference type="PROSITE" id="PS50158">
    <property type="entry name" value="ZF_CCHC"/>
    <property type="match status" value="1"/>
</dbReference>
<feature type="transmembrane region" description="Helical" evidence="2">
    <location>
        <begin position="30"/>
        <end position="50"/>
    </location>
</feature>
<keyword evidence="2" id="KW-0472">Membrane</keyword>
<name>A0A5B7BZ55_DAVIN</name>
<sequence>MELHFLKRMHLHLIDRDMDVGVDVDVDVDIATDVVMVMVGIIIHIMVVISRIPQILSRKMCNNIEANQAKGKNKLPPDSRDICYRCGVKGHWLRTCRTPKHLVELYQASIKTKGKEK</sequence>
<reference evidence="5" key="1">
    <citation type="submission" date="2019-08" db="EMBL/GenBank/DDBJ databases">
        <title>Reference gene set and small RNA set construction with multiple tissues from Davidia involucrata Baill.</title>
        <authorList>
            <person name="Yang H."/>
            <person name="Zhou C."/>
            <person name="Li G."/>
            <person name="Wang J."/>
            <person name="Gao P."/>
            <person name="Wang M."/>
            <person name="Wang R."/>
            <person name="Zhao Y."/>
        </authorList>
    </citation>
    <scope>NUCLEOTIDE SEQUENCE</scope>
    <source>
        <tissue evidence="5">Mixed with DoveR01_LX</tissue>
    </source>
</reference>
<keyword evidence="2" id="KW-0812">Transmembrane</keyword>
<feature type="domain" description="CCHC-type" evidence="3">
    <location>
        <begin position="83"/>
        <end position="97"/>
    </location>
</feature>
<dbReference type="PANTHER" id="PTHR33325:SF11">
    <property type="entry name" value="COLD SHOCK DOMAIN-CONTAINING PROTEIN 4-LIKE"/>
    <property type="match status" value="1"/>
</dbReference>
<dbReference type="AlphaFoldDB" id="A0A5B7BZ55"/>
<evidence type="ECO:0000313" key="5">
    <source>
        <dbReference type="EMBL" id="MPA73907.1"/>
    </source>
</evidence>
<keyword evidence="2" id="KW-1133">Transmembrane helix</keyword>
<proteinExistence type="predicted"/>
<protein>
    <recommendedName>
        <fullName evidence="3">CCHC-type domain-containing protein</fullName>
    </recommendedName>
</protein>
<keyword evidence="1" id="KW-0862">Zinc</keyword>
<keyword evidence="1" id="KW-0863">Zinc-finger</keyword>
<evidence type="ECO:0000256" key="2">
    <source>
        <dbReference type="SAM" id="Phobius"/>
    </source>
</evidence>
<dbReference type="Gene3D" id="4.10.60.10">
    <property type="entry name" value="Zinc finger, CCHC-type"/>
    <property type="match status" value="1"/>
</dbReference>
<dbReference type="EMBL" id="GHES01004593">
    <property type="protein sequence ID" value="MPA35152.1"/>
    <property type="molecule type" value="Transcribed_RNA"/>
</dbReference>
<evidence type="ECO:0000259" key="3">
    <source>
        <dbReference type="PROSITE" id="PS50158"/>
    </source>
</evidence>
<keyword evidence="1" id="KW-0479">Metal-binding</keyword>
<dbReference type="InterPro" id="IPR001878">
    <property type="entry name" value="Znf_CCHC"/>
</dbReference>
<dbReference type="GO" id="GO:0003676">
    <property type="term" value="F:nucleic acid binding"/>
    <property type="evidence" value="ECO:0007669"/>
    <property type="project" value="InterPro"/>
</dbReference>
<dbReference type="Pfam" id="PF00098">
    <property type="entry name" value="zf-CCHC"/>
    <property type="match status" value="1"/>
</dbReference>